<keyword evidence="3" id="KW-1185">Reference proteome</keyword>
<evidence type="ECO:0008006" key="4">
    <source>
        <dbReference type="Google" id="ProtNLM"/>
    </source>
</evidence>
<feature type="non-terminal residue" evidence="2">
    <location>
        <position position="250"/>
    </location>
</feature>
<reference evidence="2" key="1">
    <citation type="submission" date="2020-05" db="EMBL/GenBank/DDBJ databases">
        <title>WGS assembly of Panicum virgatum.</title>
        <authorList>
            <person name="Lovell J.T."/>
            <person name="Jenkins J."/>
            <person name="Shu S."/>
            <person name="Juenger T.E."/>
            <person name="Schmutz J."/>
        </authorList>
    </citation>
    <scope>NUCLEOTIDE SEQUENCE</scope>
    <source>
        <strain evidence="2">AP13</strain>
    </source>
</reference>
<dbReference type="AlphaFoldDB" id="A0A8T0U742"/>
<dbReference type="EMBL" id="CM029042">
    <property type="protein sequence ID" value="KAG2620502.1"/>
    <property type="molecule type" value="Genomic_DNA"/>
</dbReference>
<dbReference type="PANTHER" id="PTHR33170:SF2">
    <property type="entry name" value="OS12G0531500 PROTEIN"/>
    <property type="match status" value="1"/>
</dbReference>
<gene>
    <name evidence="2" type="ORF">PVAP13_3NG185071</name>
</gene>
<dbReference type="PANTHER" id="PTHR33170">
    <property type="entry name" value="DUF4283 DOMAIN-CONTAINING PROTEIN-RELATED"/>
    <property type="match status" value="1"/>
</dbReference>
<evidence type="ECO:0000313" key="3">
    <source>
        <dbReference type="Proteomes" id="UP000823388"/>
    </source>
</evidence>
<comment type="caution">
    <text evidence="2">The sequence shown here is derived from an EMBL/GenBank/DDBJ whole genome shotgun (WGS) entry which is preliminary data.</text>
</comment>
<feature type="compositionally biased region" description="Basic and acidic residues" evidence="1">
    <location>
        <begin position="167"/>
        <end position="200"/>
    </location>
</feature>
<sequence length="250" mass="28375">MARRAPPQQRFGKWRLDFEDWMEEDDLLELDRPRHQDLRHKLQRGGGREALYGYEVKISKTNVDPDASSVLQSNWIRIGGVPSFARKVDVIKEITSLVAEPIKVDEFSLLRDEPVRVRVNSKNPANLKGFVEILFNGVGYEIKFSTEGTSNSARIRDATSGFGNPNDRNDGADKRNEDYQKHRKVDKAEETNKNLDKDLETSQGESQDDSMEDLIKDGSPMEADFPDPIAAFHPEIGLIQIDSLECFLVP</sequence>
<feature type="region of interest" description="Disordered" evidence="1">
    <location>
        <begin position="154"/>
        <end position="228"/>
    </location>
</feature>
<accession>A0A8T0U742</accession>
<organism evidence="2 3">
    <name type="scientific">Panicum virgatum</name>
    <name type="common">Blackwell switchgrass</name>
    <dbReference type="NCBI Taxonomy" id="38727"/>
    <lineage>
        <taxon>Eukaryota</taxon>
        <taxon>Viridiplantae</taxon>
        <taxon>Streptophyta</taxon>
        <taxon>Embryophyta</taxon>
        <taxon>Tracheophyta</taxon>
        <taxon>Spermatophyta</taxon>
        <taxon>Magnoliopsida</taxon>
        <taxon>Liliopsida</taxon>
        <taxon>Poales</taxon>
        <taxon>Poaceae</taxon>
        <taxon>PACMAD clade</taxon>
        <taxon>Panicoideae</taxon>
        <taxon>Panicodae</taxon>
        <taxon>Paniceae</taxon>
        <taxon>Panicinae</taxon>
        <taxon>Panicum</taxon>
        <taxon>Panicum sect. Hiantes</taxon>
    </lineage>
</organism>
<name>A0A8T0U742_PANVG</name>
<evidence type="ECO:0000313" key="2">
    <source>
        <dbReference type="EMBL" id="KAG2620502.1"/>
    </source>
</evidence>
<evidence type="ECO:0000256" key="1">
    <source>
        <dbReference type="SAM" id="MobiDB-lite"/>
    </source>
</evidence>
<proteinExistence type="predicted"/>
<protein>
    <recommendedName>
        <fullName evidence="4">DUF4283 domain-containing protein</fullName>
    </recommendedName>
</protein>
<dbReference type="Proteomes" id="UP000823388">
    <property type="component" value="Chromosome 3N"/>
</dbReference>